<sequence>MPGPSQPFASTNAGAPAVPGQASASARGLLASPQPSRTHLVLIPSYNPGRLVQQTVQAARAQWNPVWVVVDGSTDESVALLREMAARDPGLRVIERARNGGKGEAMRDGVAAALAAGFTHVLSMDSDGQHPAPLIPTFMATSREHPAAMVLGKPVFDADAPRARVLGREVSNVLARLQTLESVRSGIGDCLYGFRVYPAQALARALAASAYMQRMDFDPEAVVRMRWAGVPVINLPAPVRYIAREAGGISHFRYGRDNARLAWMHTRLLAGMAWRSPRLLWARLQGR</sequence>
<feature type="domain" description="Glycosyltransferase 2-like" evidence="2">
    <location>
        <begin position="41"/>
        <end position="198"/>
    </location>
</feature>
<accession>A0A1Y0ENU3</accession>
<dbReference type="InterPro" id="IPR001173">
    <property type="entry name" value="Glyco_trans_2-like"/>
</dbReference>
<dbReference type="SUPFAM" id="SSF53448">
    <property type="entry name" value="Nucleotide-diphospho-sugar transferases"/>
    <property type="match status" value="1"/>
</dbReference>
<evidence type="ECO:0000313" key="4">
    <source>
        <dbReference type="Proteomes" id="UP000196138"/>
    </source>
</evidence>
<dbReference type="EMBL" id="CP021455">
    <property type="protein sequence ID" value="ARU04989.1"/>
    <property type="molecule type" value="Genomic_DNA"/>
</dbReference>
<dbReference type="PANTHER" id="PTHR48090">
    <property type="entry name" value="UNDECAPRENYL-PHOSPHATE 4-DEOXY-4-FORMAMIDO-L-ARABINOSE TRANSFERASE-RELATED"/>
    <property type="match status" value="1"/>
</dbReference>
<gene>
    <name evidence="3" type="ORF">CCO03_10105</name>
</gene>
<reference evidence="3 4" key="1">
    <citation type="submission" date="2017-05" db="EMBL/GenBank/DDBJ databases">
        <authorList>
            <person name="Song R."/>
            <person name="Chenine A.L."/>
            <person name="Ruprecht R.M."/>
        </authorList>
    </citation>
    <scope>NUCLEOTIDE SEQUENCE [LARGE SCALE GENOMIC DNA]</scope>
    <source>
        <strain evidence="3 4">DSM 26136</strain>
    </source>
</reference>
<organism evidence="3 4">
    <name type="scientific">Comamonas serinivorans</name>
    <dbReference type="NCBI Taxonomy" id="1082851"/>
    <lineage>
        <taxon>Bacteria</taxon>
        <taxon>Pseudomonadati</taxon>
        <taxon>Pseudomonadota</taxon>
        <taxon>Betaproteobacteria</taxon>
        <taxon>Burkholderiales</taxon>
        <taxon>Comamonadaceae</taxon>
        <taxon>Comamonas</taxon>
    </lineage>
</organism>
<evidence type="ECO:0000313" key="3">
    <source>
        <dbReference type="EMBL" id="ARU04989.1"/>
    </source>
</evidence>
<dbReference type="Proteomes" id="UP000196138">
    <property type="component" value="Chromosome"/>
</dbReference>
<dbReference type="InterPro" id="IPR029044">
    <property type="entry name" value="Nucleotide-diphossugar_trans"/>
</dbReference>
<dbReference type="OrthoDB" id="9808633at2"/>
<evidence type="ECO:0000256" key="1">
    <source>
        <dbReference type="SAM" id="MobiDB-lite"/>
    </source>
</evidence>
<dbReference type="InterPro" id="IPR050256">
    <property type="entry name" value="Glycosyltransferase_2"/>
</dbReference>
<keyword evidence="4" id="KW-1185">Reference proteome</keyword>
<evidence type="ECO:0000259" key="2">
    <source>
        <dbReference type="Pfam" id="PF00535"/>
    </source>
</evidence>
<name>A0A1Y0ENU3_9BURK</name>
<dbReference type="Gene3D" id="3.90.550.10">
    <property type="entry name" value="Spore Coat Polysaccharide Biosynthesis Protein SpsA, Chain A"/>
    <property type="match status" value="1"/>
</dbReference>
<proteinExistence type="predicted"/>
<dbReference type="AlphaFoldDB" id="A0A1Y0ENU3"/>
<keyword evidence="3" id="KW-0808">Transferase</keyword>
<dbReference type="PANTHER" id="PTHR48090:SF7">
    <property type="entry name" value="RFBJ PROTEIN"/>
    <property type="match status" value="1"/>
</dbReference>
<feature type="region of interest" description="Disordered" evidence="1">
    <location>
        <begin position="1"/>
        <end position="29"/>
    </location>
</feature>
<protein>
    <submittedName>
        <fullName evidence="3">Glycosyl transferase family 2</fullName>
    </submittedName>
</protein>
<dbReference type="RefSeq" id="WP_087280644.1">
    <property type="nucleotide sequence ID" value="NZ_CP021455.1"/>
</dbReference>
<dbReference type="Pfam" id="PF00535">
    <property type="entry name" value="Glycos_transf_2"/>
    <property type="match status" value="1"/>
</dbReference>
<dbReference type="KEGG" id="cser:CCO03_10105"/>
<dbReference type="GO" id="GO:0016740">
    <property type="term" value="F:transferase activity"/>
    <property type="evidence" value="ECO:0007669"/>
    <property type="project" value="UniProtKB-KW"/>
</dbReference>
<dbReference type="CDD" id="cd04179">
    <property type="entry name" value="DPM_DPG-synthase_like"/>
    <property type="match status" value="1"/>
</dbReference>